<dbReference type="HOGENOM" id="CLU_151934_0_0_0"/>
<name>A0A081BTH2_9BACT</name>
<protein>
    <recommendedName>
        <fullName evidence="3">STAS/SEC14 domain-containing protein</fullName>
    </recommendedName>
</protein>
<proteinExistence type="predicted"/>
<dbReference type="EMBL" id="DF820462">
    <property type="protein sequence ID" value="GAK54703.1"/>
    <property type="molecule type" value="Genomic_DNA"/>
</dbReference>
<dbReference type="STRING" id="1499966.U14_05991"/>
<reference evidence="1" key="1">
    <citation type="journal article" date="2015" name="PeerJ">
        <title>First genomic representation of candidate bacterial phylum KSB3 points to enhanced environmental sensing as a trigger of wastewater bulking.</title>
        <authorList>
            <person name="Sekiguchi Y."/>
            <person name="Ohashi A."/>
            <person name="Parks D.H."/>
            <person name="Yamauchi T."/>
            <person name="Tyson G.W."/>
            <person name="Hugenholtz P."/>
        </authorList>
    </citation>
    <scope>NUCLEOTIDE SEQUENCE [LARGE SCALE GENOMIC DNA]</scope>
</reference>
<evidence type="ECO:0008006" key="3">
    <source>
        <dbReference type="Google" id="ProtNLM"/>
    </source>
</evidence>
<keyword evidence="2" id="KW-1185">Reference proteome</keyword>
<accession>A0A081BTH2</accession>
<evidence type="ECO:0000313" key="2">
    <source>
        <dbReference type="Proteomes" id="UP000030700"/>
    </source>
</evidence>
<dbReference type="AlphaFoldDB" id="A0A081BTH2"/>
<organism evidence="1">
    <name type="scientific">Candidatus Moduliflexus flocculans</name>
    <dbReference type="NCBI Taxonomy" id="1499966"/>
    <lineage>
        <taxon>Bacteria</taxon>
        <taxon>Candidatus Moduliflexota</taxon>
        <taxon>Candidatus Moduliflexia</taxon>
        <taxon>Candidatus Moduliflexales</taxon>
        <taxon>Candidatus Moduliflexaceae</taxon>
    </lineage>
</organism>
<gene>
    <name evidence="1" type="ORF">U14_05991</name>
</gene>
<dbReference type="Proteomes" id="UP000030700">
    <property type="component" value="Unassembled WGS sequence"/>
</dbReference>
<sequence length="132" mass="15236">MLKKLTETDLYILAVDESKNRLYQTARGKWIVPTISYRYKEEMKNALNLLKRGFTVLNDGHQAKTVMSPEWAEIATEIRKWLVDAGIKASAEVLPENVIAQMQINRVSRQAGFQTQYFSDVQEAENWLDSLK</sequence>
<evidence type="ECO:0000313" key="1">
    <source>
        <dbReference type="EMBL" id="GAK54703.1"/>
    </source>
</evidence>